<evidence type="ECO:0000313" key="3">
    <source>
        <dbReference type="EMBL" id="TKB97155.1"/>
    </source>
</evidence>
<feature type="transmembrane region" description="Helical" evidence="1">
    <location>
        <begin position="99"/>
        <end position="117"/>
    </location>
</feature>
<feature type="transmembrane region" description="Helical" evidence="1">
    <location>
        <begin position="44"/>
        <end position="63"/>
    </location>
</feature>
<keyword evidence="1" id="KW-1133">Transmembrane helix</keyword>
<feature type="transmembrane region" description="Helical" evidence="1">
    <location>
        <begin position="354"/>
        <end position="372"/>
    </location>
</feature>
<dbReference type="Pfam" id="PF01757">
    <property type="entry name" value="Acyl_transf_3"/>
    <property type="match status" value="1"/>
</dbReference>
<proteinExistence type="predicted"/>
<protein>
    <submittedName>
        <fullName evidence="3">Acyltransferase</fullName>
    </submittedName>
</protein>
<feature type="transmembrane region" description="Helical" evidence="1">
    <location>
        <begin position="293"/>
        <end position="315"/>
    </location>
</feature>
<comment type="caution">
    <text evidence="3">The sequence shown here is derived from an EMBL/GenBank/DDBJ whole genome shotgun (WGS) entry which is preliminary data.</text>
</comment>
<keyword evidence="4" id="KW-1185">Reference proteome</keyword>
<feature type="transmembrane region" description="Helical" evidence="1">
    <location>
        <begin position="255"/>
        <end position="273"/>
    </location>
</feature>
<keyword evidence="3" id="KW-0012">Acyltransferase</keyword>
<accession>A0A4U1BX87</accession>
<keyword evidence="1" id="KW-0812">Transmembrane</keyword>
<feature type="transmembrane region" description="Helical" evidence="1">
    <location>
        <begin position="201"/>
        <end position="221"/>
    </location>
</feature>
<gene>
    <name evidence="3" type="ORF">FA045_17370</name>
</gene>
<feature type="transmembrane region" description="Helical" evidence="1">
    <location>
        <begin position="233"/>
        <end position="249"/>
    </location>
</feature>
<dbReference type="PANTHER" id="PTHR23028">
    <property type="entry name" value="ACETYLTRANSFERASE"/>
    <property type="match status" value="1"/>
</dbReference>
<dbReference type="EMBL" id="SWBO01000014">
    <property type="protein sequence ID" value="TKB97155.1"/>
    <property type="molecule type" value="Genomic_DNA"/>
</dbReference>
<reference evidence="3 4" key="1">
    <citation type="submission" date="2019-04" db="EMBL/GenBank/DDBJ databases">
        <title>Pedobacter sp. AR-2-6 sp. nov., isolated from Arctic soil.</title>
        <authorList>
            <person name="Dahal R.H."/>
            <person name="Kim D.-U."/>
        </authorList>
    </citation>
    <scope>NUCLEOTIDE SEQUENCE [LARGE SCALE GENOMIC DNA]</scope>
    <source>
        <strain evidence="3 4">AR-2-6</strain>
    </source>
</reference>
<dbReference type="RefSeq" id="WP_136878354.1">
    <property type="nucleotide sequence ID" value="NZ_SWBO01000014.1"/>
</dbReference>
<dbReference type="GO" id="GO:0009103">
    <property type="term" value="P:lipopolysaccharide biosynthetic process"/>
    <property type="evidence" value="ECO:0007669"/>
    <property type="project" value="TreeGrafter"/>
</dbReference>
<feature type="transmembrane region" description="Helical" evidence="1">
    <location>
        <begin position="21"/>
        <end position="38"/>
    </location>
</feature>
<dbReference type="GO" id="GO:0016020">
    <property type="term" value="C:membrane"/>
    <property type="evidence" value="ECO:0007669"/>
    <property type="project" value="TreeGrafter"/>
</dbReference>
<feature type="domain" description="Acyltransferase 3" evidence="2">
    <location>
        <begin position="17"/>
        <end position="367"/>
    </location>
</feature>
<dbReference type="OrthoDB" id="290051at2"/>
<evidence type="ECO:0000259" key="2">
    <source>
        <dbReference type="Pfam" id="PF01757"/>
    </source>
</evidence>
<dbReference type="GO" id="GO:0016747">
    <property type="term" value="F:acyltransferase activity, transferring groups other than amino-acyl groups"/>
    <property type="evidence" value="ECO:0007669"/>
    <property type="project" value="InterPro"/>
</dbReference>
<keyword evidence="3" id="KW-0808">Transferase</keyword>
<dbReference type="InterPro" id="IPR050879">
    <property type="entry name" value="Acyltransferase_3"/>
</dbReference>
<sequence length="393" mass="45646">MTTSSVETPPRVIKYNPQLDGLRFCAVLFVVCYHWLPIISSHKVSHFFGGFVNFFFVLSSYLITKILMSAKDKSVTLKFSKIKVILFFLFRRTIRIFPAYYMFLALVLIIPGIGHHLKQHEVAYFSYLANYYIFFAEQWPLATSHLWTLAVEEQFYIFWPLIVIFIPNKYLLKTFIAVALISIVLRAIFYQSTTGFFPQSILTQYCLDSFAIGGILALKFTISKEQERLIDRFFHVSLLIGIPVGFIIILTNSFYLSFVFNGLIISIISYMLIKKAIFGYKGLLQKFLENKVVLFLGQISYSIYLYHLVVPVVFWKMFDLIYEHLNLTYPQFFIEHDNNIVLLVKIMSSQLGCFIIYSIITITLSILSWHIIEVPFNNLKNLFNPGLANKPKG</sequence>
<dbReference type="InterPro" id="IPR002656">
    <property type="entry name" value="Acyl_transf_3_dom"/>
</dbReference>
<keyword evidence="1" id="KW-0472">Membrane</keyword>
<name>A0A4U1BX87_9SPHI</name>
<evidence type="ECO:0000256" key="1">
    <source>
        <dbReference type="SAM" id="Phobius"/>
    </source>
</evidence>
<feature type="transmembrane region" description="Helical" evidence="1">
    <location>
        <begin position="170"/>
        <end position="189"/>
    </location>
</feature>
<evidence type="ECO:0000313" key="4">
    <source>
        <dbReference type="Proteomes" id="UP000310477"/>
    </source>
</evidence>
<organism evidence="3 4">
    <name type="scientific">Pedobacter cryotolerans</name>
    <dbReference type="NCBI Taxonomy" id="2571270"/>
    <lineage>
        <taxon>Bacteria</taxon>
        <taxon>Pseudomonadati</taxon>
        <taxon>Bacteroidota</taxon>
        <taxon>Sphingobacteriia</taxon>
        <taxon>Sphingobacteriales</taxon>
        <taxon>Sphingobacteriaceae</taxon>
        <taxon>Pedobacter</taxon>
    </lineage>
</organism>
<dbReference type="AlphaFoldDB" id="A0A4U1BX87"/>
<dbReference type="Proteomes" id="UP000310477">
    <property type="component" value="Unassembled WGS sequence"/>
</dbReference>
<dbReference type="PANTHER" id="PTHR23028:SF53">
    <property type="entry name" value="ACYL_TRANSF_3 DOMAIN-CONTAINING PROTEIN"/>
    <property type="match status" value="1"/>
</dbReference>